<gene>
    <name evidence="1" type="ordered locus">Echvi_1968</name>
</gene>
<accession>L0FY48</accession>
<dbReference type="KEGG" id="evi:Echvi_1968"/>
<dbReference type="Proteomes" id="UP000010796">
    <property type="component" value="Chromosome"/>
</dbReference>
<dbReference type="HOGENOM" id="CLU_1159643_0_0_10"/>
<keyword evidence="2" id="KW-1185">Reference proteome</keyword>
<proteinExistence type="predicted"/>
<evidence type="ECO:0000313" key="1">
    <source>
        <dbReference type="EMBL" id="AGA78222.1"/>
    </source>
</evidence>
<protein>
    <submittedName>
        <fullName evidence="1">Uncharacterized protein</fullName>
    </submittedName>
</protein>
<dbReference type="STRING" id="926556.Echvi_1968"/>
<dbReference type="AlphaFoldDB" id="L0FY48"/>
<sequence length="239" mass="28500">MHLPIFYVMIRKRKYGYPEKTSFRISGQTKWPKGRSEVPERRLWVDGIELIPDFGHQLRPNFPNIFSWGCSFGESTAVTALTIGLFMIGDPRTAINLYPSFELYLLHGWEDNFDRQMDLSRFFNRSKPRLNLYLHSHYCPYLHVIMNEIDVYFDPNRELYTADLAYQFGKCFSLFENGVDQKRKAARKYTLGFRRWAFQNHLPSVVQHPSYTKLTSRIDEIMAEFSPYSRQCYFNEIRR</sequence>
<evidence type="ECO:0000313" key="2">
    <source>
        <dbReference type="Proteomes" id="UP000010796"/>
    </source>
</evidence>
<organism evidence="1 2">
    <name type="scientific">Echinicola vietnamensis (strain DSM 17526 / LMG 23754 / KMM 6221)</name>
    <dbReference type="NCBI Taxonomy" id="926556"/>
    <lineage>
        <taxon>Bacteria</taxon>
        <taxon>Pseudomonadati</taxon>
        <taxon>Bacteroidota</taxon>
        <taxon>Cytophagia</taxon>
        <taxon>Cytophagales</taxon>
        <taxon>Cyclobacteriaceae</taxon>
        <taxon>Echinicola</taxon>
    </lineage>
</organism>
<reference evidence="2" key="1">
    <citation type="submission" date="2012-02" db="EMBL/GenBank/DDBJ databases">
        <title>The complete genome of Echinicola vietnamensis DSM 17526.</title>
        <authorList>
            <person name="Lucas S."/>
            <person name="Copeland A."/>
            <person name="Lapidus A."/>
            <person name="Glavina del Rio T."/>
            <person name="Dalin E."/>
            <person name="Tice H."/>
            <person name="Bruce D."/>
            <person name="Goodwin L."/>
            <person name="Pitluck S."/>
            <person name="Peters L."/>
            <person name="Ovchinnikova G."/>
            <person name="Teshima H."/>
            <person name="Kyrpides N."/>
            <person name="Mavromatis K."/>
            <person name="Ivanova N."/>
            <person name="Brettin T."/>
            <person name="Detter J.C."/>
            <person name="Han C."/>
            <person name="Larimer F."/>
            <person name="Land M."/>
            <person name="Hauser L."/>
            <person name="Markowitz V."/>
            <person name="Cheng J.-F."/>
            <person name="Hugenholtz P."/>
            <person name="Woyke T."/>
            <person name="Wu D."/>
            <person name="Brambilla E."/>
            <person name="Klenk H.-P."/>
            <person name="Eisen J.A."/>
        </authorList>
    </citation>
    <scope>NUCLEOTIDE SEQUENCE [LARGE SCALE GENOMIC DNA]</scope>
    <source>
        <strain evidence="2">DSM 17526 / LMG 23754 / KMM 6221</strain>
    </source>
</reference>
<dbReference type="EMBL" id="CP003346">
    <property type="protein sequence ID" value="AGA78222.1"/>
    <property type="molecule type" value="Genomic_DNA"/>
</dbReference>
<name>L0FY48_ECHVK</name>